<dbReference type="InterPro" id="IPR006603">
    <property type="entry name" value="PQ-loop_rpt"/>
</dbReference>
<feature type="transmembrane region" description="Helical" evidence="6">
    <location>
        <begin position="74"/>
        <end position="97"/>
    </location>
</feature>
<evidence type="ECO:0000256" key="2">
    <source>
        <dbReference type="ARBA" id="ARBA00022692"/>
    </source>
</evidence>
<dbReference type="GO" id="GO:0016020">
    <property type="term" value="C:membrane"/>
    <property type="evidence" value="ECO:0007669"/>
    <property type="project" value="UniProtKB-SubCell"/>
</dbReference>
<evidence type="ECO:0000256" key="3">
    <source>
        <dbReference type="ARBA" id="ARBA00022989"/>
    </source>
</evidence>
<dbReference type="Pfam" id="PF04193">
    <property type="entry name" value="PQ-loop"/>
    <property type="match status" value="1"/>
</dbReference>
<keyword evidence="4 6" id="KW-0472">Membrane</keyword>
<keyword evidence="2 6" id="KW-0812">Transmembrane</keyword>
<proteinExistence type="inferred from homology"/>
<evidence type="ECO:0000256" key="1">
    <source>
        <dbReference type="ARBA" id="ARBA00004141"/>
    </source>
</evidence>
<evidence type="ECO:0000256" key="6">
    <source>
        <dbReference type="SAM" id="Phobius"/>
    </source>
</evidence>
<accession>A0A183DYF6</accession>
<dbReference type="PANTHER" id="PTHR16201">
    <property type="entry name" value="SEVEN TRANSMEMBRANE PROTEIN 1-RELATED"/>
    <property type="match status" value="1"/>
</dbReference>
<feature type="transmembrane region" description="Helical" evidence="6">
    <location>
        <begin position="44"/>
        <end position="62"/>
    </location>
</feature>
<protein>
    <submittedName>
        <fullName evidence="7">PQ-loop repeat family protein / transmembrane family protein</fullName>
    </submittedName>
</protein>
<dbReference type="InterPro" id="IPR051415">
    <property type="entry name" value="LAAT-1"/>
</dbReference>
<keyword evidence="3 6" id="KW-1133">Transmembrane helix</keyword>
<evidence type="ECO:0000256" key="4">
    <source>
        <dbReference type="ARBA" id="ARBA00023136"/>
    </source>
</evidence>
<evidence type="ECO:0000256" key="5">
    <source>
        <dbReference type="ARBA" id="ARBA00038039"/>
    </source>
</evidence>
<dbReference type="WBParaSite" id="GPUH_0001376201-mRNA-1">
    <property type="protein sequence ID" value="GPUH_0001376201-mRNA-1"/>
    <property type="gene ID" value="GPUH_0001376201"/>
</dbReference>
<comment type="similarity">
    <text evidence="5">Belongs to the laat-1 family.</text>
</comment>
<reference evidence="7" key="1">
    <citation type="submission" date="2016-06" db="UniProtKB">
        <authorList>
            <consortium name="WormBaseParasite"/>
        </authorList>
    </citation>
    <scope>IDENTIFICATION</scope>
</reference>
<dbReference type="PANTHER" id="PTHR16201:SF34">
    <property type="entry name" value="LYSOSOMAL AMINO ACID TRANSPORTER 1"/>
    <property type="match status" value="1"/>
</dbReference>
<dbReference type="AlphaFoldDB" id="A0A183DYF6"/>
<dbReference type="Gene3D" id="1.20.1280.290">
    <property type="match status" value="1"/>
</dbReference>
<dbReference type="GO" id="GO:0015174">
    <property type="term" value="F:basic amino acid transmembrane transporter activity"/>
    <property type="evidence" value="ECO:0007669"/>
    <property type="project" value="TreeGrafter"/>
</dbReference>
<sequence>LGKALVFQLGYVLGSVAAASYFGSRIAQLLKSYRRNSSEGLSHYTFYIMIAGNLTYGISVLLESTGWHYVLHHMPWLVGSLGVCFADSAVAVQCFYYNRRKPSTTVKQPAPEKDRP</sequence>
<organism evidence="7">
    <name type="scientific">Gongylonema pulchrum</name>
    <dbReference type="NCBI Taxonomy" id="637853"/>
    <lineage>
        <taxon>Eukaryota</taxon>
        <taxon>Metazoa</taxon>
        <taxon>Ecdysozoa</taxon>
        <taxon>Nematoda</taxon>
        <taxon>Chromadorea</taxon>
        <taxon>Rhabditida</taxon>
        <taxon>Spirurina</taxon>
        <taxon>Spiruromorpha</taxon>
        <taxon>Spiruroidea</taxon>
        <taxon>Gongylonematidae</taxon>
        <taxon>Gongylonema</taxon>
    </lineage>
</organism>
<name>A0A183DYF6_9BILA</name>
<evidence type="ECO:0000313" key="7">
    <source>
        <dbReference type="WBParaSite" id="GPUH_0001376201-mRNA-1"/>
    </source>
</evidence>
<feature type="transmembrane region" description="Helical" evidence="6">
    <location>
        <begin position="6"/>
        <end position="23"/>
    </location>
</feature>
<comment type="subcellular location">
    <subcellularLocation>
        <location evidence="1">Membrane</location>
        <topology evidence="1">Multi-pass membrane protein</topology>
    </subcellularLocation>
</comment>